<dbReference type="SUPFAM" id="SSF46785">
    <property type="entry name" value="Winged helix' DNA-binding domain"/>
    <property type="match status" value="1"/>
</dbReference>
<dbReference type="PANTHER" id="PTHR33516:SF2">
    <property type="entry name" value="LEXA REPRESSOR-RELATED"/>
    <property type="match status" value="1"/>
</dbReference>
<evidence type="ECO:0000313" key="3">
    <source>
        <dbReference type="Proteomes" id="UP000052268"/>
    </source>
</evidence>
<organism evidence="2 3">
    <name type="scientific">Novosphingobium barchaimii LL02</name>
    <dbReference type="NCBI Taxonomy" id="1114963"/>
    <lineage>
        <taxon>Bacteria</taxon>
        <taxon>Pseudomonadati</taxon>
        <taxon>Pseudomonadota</taxon>
        <taxon>Alphaproteobacteria</taxon>
        <taxon>Sphingomonadales</taxon>
        <taxon>Sphingomonadaceae</taxon>
        <taxon>Novosphingobium</taxon>
    </lineage>
</organism>
<dbReference type="PATRIC" id="fig|1114963.3.peg.472"/>
<dbReference type="EMBL" id="JACU01000002">
    <property type="protein sequence ID" value="KMS59995.1"/>
    <property type="molecule type" value="Genomic_DNA"/>
</dbReference>
<dbReference type="Gene3D" id="1.10.10.10">
    <property type="entry name" value="Winged helix-like DNA-binding domain superfamily/Winged helix DNA-binding domain"/>
    <property type="match status" value="1"/>
</dbReference>
<gene>
    <name evidence="2" type="ORF">V474_07865</name>
</gene>
<dbReference type="InterPro" id="IPR036390">
    <property type="entry name" value="WH_DNA-bd_sf"/>
</dbReference>
<dbReference type="Proteomes" id="UP000052268">
    <property type="component" value="Unassembled WGS sequence"/>
</dbReference>
<dbReference type="GO" id="GO:0004252">
    <property type="term" value="F:serine-type endopeptidase activity"/>
    <property type="evidence" value="ECO:0007669"/>
    <property type="project" value="InterPro"/>
</dbReference>
<name>A0A0J8B0S1_9SPHN</name>
<evidence type="ECO:0000259" key="1">
    <source>
        <dbReference type="Pfam" id="PF01726"/>
    </source>
</evidence>
<feature type="domain" description="LexA repressor DNA-binding" evidence="1">
    <location>
        <begin position="1"/>
        <end position="66"/>
    </location>
</feature>
<dbReference type="InterPro" id="IPR036388">
    <property type="entry name" value="WH-like_DNA-bd_sf"/>
</dbReference>
<dbReference type="RefSeq" id="WP_059149932.1">
    <property type="nucleotide sequence ID" value="NZ_KQ130452.1"/>
</dbReference>
<reference evidence="2 3" key="1">
    <citation type="journal article" date="2015" name="G3 (Bethesda)">
        <title>Insights into Ongoing Evolution of the Hexachlorocyclohexane Catabolic Pathway from Comparative Genomics of Ten Sphingomonadaceae Strains.</title>
        <authorList>
            <person name="Pearce S.L."/>
            <person name="Oakeshott J.G."/>
            <person name="Pandey G."/>
        </authorList>
    </citation>
    <scope>NUCLEOTIDE SEQUENCE [LARGE SCALE GENOMIC DNA]</scope>
    <source>
        <strain evidence="2 3">LL02</strain>
    </source>
</reference>
<sequence>MIGLTPKQSQLFRYLEGYMSGPGSVAPTFAEMGAAVGLTSKSAVHRLLSALEERAYIRRIPNRARAIEIIRDGDRRQDVAHALTLASDYQLQAEINRRRSIPKAA</sequence>
<dbReference type="PANTHER" id="PTHR33516">
    <property type="entry name" value="LEXA REPRESSOR"/>
    <property type="match status" value="1"/>
</dbReference>
<accession>A0A0J8B0S1</accession>
<evidence type="ECO:0000313" key="2">
    <source>
        <dbReference type="EMBL" id="KMS59995.1"/>
    </source>
</evidence>
<dbReference type="Pfam" id="PF01726">
    <property type="entry name" value="LexA_DNA_bind"/>
    <property type="match status" value="1"/>
</dbReference>
<dbReference type="InterPro" id="IPR006199">
    <property type="entry name" value="LexA_DNA-bd_dom"/>
</dbReference>
<proteinExistence type="predicted"/>
<comment type="caution">
    <text evidence="2">The sequence shown here is derived from an EMBL/GenBank/DDBJ whole genome shotgun (WGS) entry which is preliminary data.</text>
</comment>
<keyword evidence="3" id="KW-1185">Reference proteome</keyword>
<dbReference type="GO" id="GO:0006508">
    <property type="term" value="P:proteolysis"/>
    <property type="evidence" value="ECO:0007669"/>
    <property type="project" value="InterPro"/>
</dbReference>
<protein>
    <recommendedName>
        <fullName evidence="1">LexA repressor DNA-binding domain-containing protein</fullName>
    </recommendedName>
</protein>
<dbReference type="OrthoDB" id="8266124at2"/>
<dbReference type="InterPro" id="IPR050077">
    <property type="entry name" value="LexA_repressor"/>
</dbReference>
<dbReference type="AlphaFoldDB" id="A0A0J8B0S1"/>